<sequence length="260" mass="29191">MRLGSVHRRDGERVVKQLTERHPAGRNFVAAMASSGEQGMRSYLAELDRVAVRLPGNLEIVSAEPLTVQHRWMDGPTLLDAPTMTPEVFASAIAEVATWVRRLDRRDARVDTNLANFCIVNGRPVLVDVLPPLVPSRRPRPTSLFDDLFLSLCFDTSVILDALCGYALRQAIRSGDRGVIADLLGVVNDLVSSPETTGLAKEWFRARLKLARRAARGVVDPEMMHEFFALTSVLKFRHFDEPGRRRRVDEVAIRIRELDL</sequence>
<protein>
    <submittedName>
        <fullName evidence="2">Uncharacterized protein</fullName>
    </submittedName>
</protein>
<dbReference type="AlphaFoldDB" id="A0A917NJR0"/>
<reference evidence="2 3" key="2">
    <citation type="journal article" date="2014" name="Int. J. Syst. Evol. Microbiol.">
        <title>Complete genome sequence of Corynebacterium casei LMG S-19264T (=DSM 44701T), isolated from a smear-ripened cheese.</title>
        <authorList>
            <consortium name="US DOE Joint Genome Institute (JGI-PGF)"/>
            <person name="Walter F."/>
            <person name="Albersmeier A."/>
            <person name="Kalinowski J."/>
            <person name="Ruckert C."/>
        </authorList>
    </citation>
    <scope>NUCLEOTIDE SEQUENCE [LARGE SCALE GENOMIC DNA]</scope>
    <source>
        <strain evidence="2 3">CGMCC 4.7206</strain>
    </source>
</reference>
<dbReference type="EMBL" id="BMMT01000025">
    <property type="protein sequence ID" value="GGJ05668.1"/>
    <property type="molecule type" value="Genomic_DNA"/>
</dbReference>
<evidence type="ECO:0000313" key="1">
    <source>
        <dbReference type="EMBL" id="GAA0534928.1"/>
    </source>
</evidence>
<evidence type="ECO:0000313" key="2">
    <source>
        <dbReference type="EMBL" id="GGJ05668.1"/>
    </source>
</evidence>
<organism evidence="2 3">
    <name type="scientific">Saccharopolyspora thermophila</name>
    <dbReference type="NCBI Taxonomy" id="89367"/>
    <lineage>
        <taxon>Bacteria</taxon>
        <taxon>Bacillati</taxon>
        <taxon>Actinomycetota</taxon>
        <taxon>Actinomycetes</taxon>
        <taxon>Pseudonocardiales</taxon>
        <taxon>Pseudonocardiaceae</taxon>
        <taxon>Saccharopolyspora</taxon>
    </lineage>
</organism>
<evidence type="ECO:0000313" key="4">
    <source>
        <dbReference type="Proteomes" id="UP001500220"/>
    </source>
</evidence>
<dbReference type="Proteomes" id="UP001500220">
    <property type="component" value="Unassembled WGS sequence"/>
</dbReference>
<gene>
    <name evidence="1" type="ORF">GCM10009545_41870</name>
    <name evidence="2" type="ORF">GCM10011581_48440</name>
</gene>
<proteinExistence type="predicted"/>
<comment type="caution">
    <text evidence="2">The sequence shown here is derived from an EMBL/GenBank/DDBJ whole genome shotgun (WGS) entry which is preliminary data.</text>
</comment>
<dbReference type="Proteomes" id="UP000597989">
    <property type="component" value="Unassembled WGS sequence"/>
</dbReference>
<evidence type="ECO:0000313" key="3">
    <source>
        <dbReference type="Proteomes" id="UP000597989"/>
    </source>
</evidence>
<keyword evidence="4" id="KW-1185">Reference proteome</keyword>
<dbReference type="RefSeq" id="WP_229680566.1">
    <property type="nucleotide sequence ID" value="NZ_BAAAHC010000018.1"/>
</dbReference>
<reference evidence="4" key="3">
    <citation type="journal article" date="2019" name="Int. J. Syst. Evol. Microbiol.">
        <title>The Global Catalogue of Microorganisms (GCM) 10K type strain sequencing project: providing services to taxonomists for standard genome sequencing and annotation.</title>
        <authorList>
            <consortium name="The Broad Institute Genomics Platform"/>
            <consortium name="The Broad Institute Genome Sequencing Center for Infectious Disease"/>
            <person name="Wu L."/>
            <person name="Ma J."/>
        </authorList>
    </citation>
    <scope>NUCLEOTIDE SEQUENCE [LARGE SCALE GENOMIC DNA]</scope>
    <source>
        <strain evidence="4">JCM 10664</strain>
    </source>
</reference>
<dbReference type="EMBL" id="BAAAHC010000018">
    <property type="protein sequence ID" value="GAA0534928.1"/>
    <property type="molecule type" value="Genomic_DNA"/>
</dbReference>
<reference evidence="2" key="4">
    <citation type="submission" date="2020-09" db="EMBL/GenBank/DDBJ databases">
        <authorList>
            <person name="Sun Q."/>
            <person name="Zhou Y."/>
        </authorList>
    </citation>
    <scope>NUCLEOTIDE SEQUENCE</scope>
    <source>
        <strain evidence="2">CGMCC 4.7206</strain>
    </source>
</reference>
<name>A0A917NJR0_9PSEU</name>
<reference evidence="1" key="1">
    <citation type="journal article" date="2014" name="Int. J. Syst. Evol. Microbiol.">
        <title>Complete genome of a new Firmicutes species belonging to the dominant human colonic microbiota ('Ruminococcus bicirculans') reveals two chromosomes and a selective capacity to utilize plant glucans.</title>
        <authorList>
            <consortium name="NISC Comparative Sequencing Program"/>
            <person name="Wegmann U."/>
            <person name="Louis P."/>
            <person name="Goesmann A."/>
            <person name="Henrissat B."/>
            <person name="Duncan S.H."/>
            <person name="Flint H.J."/>
        </authorList>
    </citation>
    <scope>NUCLEOTIDE SEQUENCE</scope>
    <source>
        <strain evidence="1">JCM 10664</strain>
    </source>
</reference>
<accession>A0A917NJR0</accession>
<reference evidence="1" key="5">
    <citation type="submission" date="2023-12" db="EMBL/GenBank/DDBJ databases">
        <authorList>
            <person name="Sun Q."/>
            <person name="Inoue M."/>
        </authorList>
    </citation>
    <scope>NUCLEOTIDE SEQUENCE</scope>
    <source>
        <strain evidence="1">JCM 10664</strain>
    </source>
</reference>